<reference evidence="2" key="2">
    <citation type="submission" date="2021-09" db="EMBL/GenBank/DDBJ databases">
        <authorList>
            <person name="Gilroy R."/>
        </authorList>
    </citation>
    <scope>NUCLEOTIDE SEQUENCE</scope>
    <source>
        <strain evidence="2">6966</strain>
    </source>
</reference>
<dbReference type="RefSeq" id="WP_279092144.1">
    <property type="nucleotide sequence ID" value="NZ_CALZYG010000060.1"/>
</dbReference>
<feature type="region of interest" description="Disordered" evidence="1">
    <location>
        <begin position="150"/>
        <end position="179"/>
    </location>
</feature>
<reference evidence="2" key="1">
    <citation type="journal article" date="2021" name="PeerJ">
        <title>Extensive microbial diversity within the chicken gut microbiome revealed by metagenomics and culture.</title>
        <authorList>
            <person name="Gilroy R."/>
            <person name="Ravi A."/>
            <person name="Getino M."/>
            <person name="Pursley I."/>
            <person name="Horton D.L."/>
            <person name="Alikhan N.F."/>
            <person name="Baker D."/>
            <person name="Gharbi K."/>
            <person name="Hall N."/>
            <person name="Watson M."/>
            <person name="Adriaenssens E.M."/>
            <person name="Foster-Nyarko E."/>
            <person name="Jarju S."/>
            <person name="Secka A."/>
            <person name="Antonio M."/>
            <person name="Oren A."/>
            <person name="Chaudhuri R.R."/>
            <person name="La Ragione R."/>
            <person name="Hildebrand F."/>
            <person name="Pallen M.J."/>
        </authorList>
    </citation>
    <scope>NUCLEOTIDE SEQUENCE</scope>
    <source>
        <strain evidence="2">6966</strain>
    </source>
</reference>
<gene>
    <name evidence="2" type="ORF">K8V05_08925</name>
</gene>
<feature type="region of interest" description="Disordered" evidence="1">
    <location>
        <begin position="255"/>
        <end position="285"/>
    </location>
</feature>
<proteinExistence type="predicted"/>
<name>A0A921H4S0_9BACT</name>
<evidence type="ECO:0000313" key="3">
    <source>
        <dbReference type="Proteomes" id="UP000742098"/>
    </source>
</evidence>
<organism evidence="2 3">
    <name type="scientific">Butyricimonas virosa</name>
    <dbReference type="NCBI Taxonomy" id="544645"/>
    <lineage>
        <taxon>Bacteria</taxon>
        <taxon>Pseudomonadati</taxon>
        <taxon>Bacteroidota</taxon>
        <taxon>Bacteroidia</taxon>
        <taxon>Bacteroidales</taxon>
        <taxon>Odoribacteraceae</taxon>
        <taxon>Butyricimonas</taxon>
    </lineage>
</organism>
<protein>
    <submittedName>
        <fullName evidence="2">Uncharacterized protein</fullName>
    </submittedName>
</protein>
<comment type="caution">
    <text evidence="2">The sequence shown here is derived from an EMBL/GenBank/DDBJ whole genome shotgun (WGS) entry which is preliminary data.</text>
</comment>
<feature type="compositionally biased region" description="Basic and acidic residues" evidence="1">
    <location>
        <begin position="266"/>
        <end position="285"/>
    </location>
</feature>
<evidence type="ECO:0000256" key="1">
    <source>
        <dbReference type="SAM" id="MobiDB-lite"/>
    </source>
</evidence>
<sequence>MEKGYIKLSRKFFENKIWQAARAFNEGEAWLDLIQLARFETSEITSRIGVHEITWGRGQYPASNRFLMRKWGRSEQWVKTFLSKLKKEKMITVDASQGVNVITLLNYDAYNSIGDTQNSPNNSLSNSLNNMTDIELQEFITQQVTRQVTQMSLTSHSNKKKDKEYNNKKELSNDSSKKATDVATRKDAFLSMLKSFSSRYPESMLTDFFNYWTELNPSGNKMRFEMQRTWETSKRLATWAKNDWNFSKTKQELPQIPSIFDSKPQNGDRNDKGQVWSEEKNRWLN</sequence>
<dbReference type="EMBL" id="DYVS01000149">
    <property type="protein sequence ID" value="HJF70860.1"/>
    <property type="molecule type" value="Genomic_DNA"/>
</dbReference>
<evidence type="ECO:0000313" key="2">
    <source>
        <dbReference type="EMBL" id="HJF70860.1"/>
    </source>
</evidence>
<dbReference type="AlphaFoldDB" id="A0A921H4S0"/>
<feature type="compositionally biased region" description="Basic and acidic residues" evidence="1">
    <location>
        <begin position="161"/>
        <end position="179"/>
    </location>
</feature>
<accession>A0A921H4S0</accession>
<dbReference type="Proteomes" id="UP000742098">
    <property type="component" value="Unassembled WGS sequence"/>
</dbReference>